<proteinExistence type="inferred from homology"/>
<evidence type="ECO:0000256" key="2">
    <source>
        <dbReference type="ARBA" id="ARBA00022448"/>
    </source>
</evidence>
<name>A0ABS0WU76_9FLAO</name>
<dbReference type="Proteomes" id="UP000623301">
    <property type="component" value="Unassembled WGS sequence"/>
</dbReference>
<dbReference type="PANTHER" id="PTHR42734">
    <property type="entry name" value="METAL TRANSPORT SYSTEM ATP-BINDING PROTEIN TM_0124-RELATED"/>
    <property type="match status" value="1"/>
</dbReference>
<dbReference type="InterPro" id="IPR003439">
    <property type="entry name" value="ABC_transporter-like_ATP-bd"/>
</dbReference>
<evidence type="ECO:0000256" key="1">
    <source>
        <dbReference type="ARBA" id="ARBA00005417"/>
    </source>
</evidence>
<dbReference type="Pfam" id="PF00005">
    <property type="entry name" value="ABC_tran"/>
    <property type="match status" value="1"/>
</dbReference>
<dbReference type="InterPro" id="IPR027417">
    <property type="entry name" value="P-loop_NTPase"/>
</dbReference>
<evidence type="ECO:0000256" key="3">
    <source>
        <dbReference type="ARBA" id="ARBA00022741"/>
    </source>
</evidence>
<dbReference type="InterPro" id="IPR003593">
    <property type="entry name" value="AAA+_ATPase"/>
</dbReference>
<dbReference type="SMART" id="SM00382">
    <property type="entry name" value="AAA"/>
    <property type="match status" value="1"/>
</dbReference>
<dbReference type="PROSITE" id="PS50893">
    <property type="entry name" value="ABC_TRANSPORTER_2"/>
    <property type="match status" value="1"/>
</dbReference>
<accession>A0ABS0WU76</accession>
<dbReference type="GO" id="GO:0005524">
    <property type="term" value="F:ATP binding"/>
    <property type="evidence" value="ECO:0007669"/>
    <property type="project" value="UniProtKB-KW"/>
</dbReference>
<dbReference type="InterPro" id="IPR050153">
    <property type="entry name" value="Metal_Ion_Import_ABC"/>
</dbReference>
<dbReference type="SUPFAM" id="SSF52540">
    <property type="entry name" value="P-loop containing nucleoside triphosphate hydrolases"/>
    <property type="match status" value="2"/>
</dbReference>
<comment type="similarity">
    <text evidence="1">Belongs to the ABC transporter superfamily.</text>
</comment>
<dbReference type="PANTHER" id="PTHR42734:SF17">
    <property type="entry name" value="METAL TRANSPORT SYSTEM ATP-BINDING PROTEIN TM_0124-RELATED"/>
    <property type="match status" value="1"/>
</dbReference>
<evidence type="ECO:0000313" key="6">
    <source>
        <dbReference type="EMBL" id="MBJ2175522.1"/>
    </source>
</evidence>
<organism evidence="6 7">
    <name type="scientific">Aureibaculum flavum</name>
    <dbReference type="NCBI Taxonomy" id="2795986"/>
    <lineage>
        <taxon>Bacteria</taxon>
        <taxon>Pseudomonadati</taxon>
        <taxon>Bacteroidota</taxon>
        <taxon>Flavobacteriia</taxon>
        <taxon>Flavobacteriales</taxon>
        <taxon>Flavobacteriaceae</taxon>
        <taxon>Aureibaculum</taxon>
    </lineage>
</organism>
<keyword evidence="2" id="KW-0813">Transport</keyword>
<keyword evidence="3" id="KW-0547">Nucleotide-binding</keyword>
<comment type="caution">
    <text evidence="6">The sequence shown here is derived from an EMBL/GenBank/DDBJ whole genome shotgun (WGS) entry which is preliminary data.</text>
</comment>
<keyword evidence="4 6" id="KW-0067">ATP-binding</keyword>
<sequence>MQHFAILISNRVNKKELINRILSQNIYGQLAVFNKSKGVLFSDIAIADFIAKEHRYHTIEITTSEKRQLNTFSSGERRKAFLKYCLAQKPDYIIFDNPFDHLDHQSRIDLGDQLIELSQTISIIQLANRDENMLPFIKEKWYLEDNNFLFSEIKKTPRIKTTTLNSEIPGSLLSFSQDYKSVVKFEDVSVSYNDKVIVKDITWDVKKGEFWQLIGPNGSGKSTILSLITGDNPKAYGQNISIFGKKKGTGESIWDIKSRIGHFSTNIAELFKRNQTVEHMVLSGFFDSIGLYKEPSDLQQHKAEQWLEIIDMTQLKDTYFNRLTLGQQRLVLIVRALVKQPPLLILDEPIEGLDQENSNLVTQLINTLIEKTKITILYVSHTIEKSLEPTNIYELIPSENGSSGQLLL</sequence>
<dbReference type="Gene3D" id="3.40.50.300">
    <property type="entry name" value="P-loop containing nucleotide triphosphate hydrolases"/>
    <property type="match status" value="2"/>
</dbReference>
<evidence type="ECO:0000259" key="5">
    <source>
        <dbReference type="PROSITE" id="PS50893"/>
    </source>
</evidence>
<reference evidence="6 7" key="1">
    <citation type="submission" date="2020-12" db="EMBL/GenBank/DDBJ databases">
        <title>Aureibaculum luteum sp. nov. and Aureibaculum flavum sp. nov., novel members of the family Flavobacteriaceae isolated from Antarctic intertidal sediments.</title>
        <authorList>
            <person name="He X."/>
            <person name="Zhang X."/>
        </authorList>
    </citation>
    <scope>NUCLEOTIDE SEQUENCE [LARGE SCALE GENOMIC DNA]</scope>
    <source>
        <strain evidence="6 7">A20</strain>
    </source>
</reference>
<protein>
    <submittedName>
        <fullName evidence="6">ATP-binding cassette domain-containing protein</fullName>
    </submittedName>
</protein>
<evidence type="ECO:0000256" key="4">
    <source>
        <dbReference type="ARBA" id="ARBA00022840"/>
    </source>
</evidence>
<gene>
    <name evidence="6" type="ORF">JBL43_14820</name>
</gene>
<dbReference type="EMBL" id="JAEHFJ010000007">
    <property type="protein sequence ID" value="MBJ2175522.1"/>
    <property type="molecule type" value="Genomic_DNA"/>
</dbReference>
<keyword evidence="7" id="KW-1185">Reference proteome</keyword>
<evidence type="ECO:0000313" key="7">
    <source>
        <dbReference type="Proteomes" id="UP000623301"/>
    </source>
</evidence>
<feature type="domain" description="ABC transporter" evidence="5">
    <location>
        <begin position="183"/>
        <end position="405"/>
    </location>
</feature>